<accession>A0A4P6UKQ2</accession>
<dbReference type="EMBL" id="CP031395">
    <property type="protein sequence ID" value="QBK05176.1"/>
    <property type="molecule type" value="Genomic_DNA"/>
</dbReference>
<dbReference type="Pfam" id="PF01965">
    <property type="entry name" value="DJ-1_PfpI"/>
    <property type="match status" value="1"/>
</dbReference>
<dbReference type="InterPro" id="IPR002818">
    <property type="entry name" value="DJ-1/PfpI"/>
</dbReference>
<proteinExistence type="predicted"/>
<dbReference type="Proteomes" id="UP000292939">
    <property type="component" value="Chromosome"/>
</dbReference>
<organism evidence="4 5">
    <name type="scientific">Hylemonella gracilis</name>
    <dbReference type="NCBI Taxonomy" id="80880"/>
    <lineage>
        <taxon>Bacteria</taxon>
        <taxon>Pseudomonadati</taxon>
        <taxon>Pseudomonadota</taxon>
        <taxon>Betaproteobacteria</taxon>
        <taxon>Burkholderiales</taxon>
        <taxon>Comamonadaceae</taxon>
        <taxon>Hylemonella</taxon>
    </lineage>
</organism>
<dbReference type="SUPFAM" id="SSF52317">
    <property type="entry name" value="Class I glutamine amidotransferase-like"/>
    <property type="match status" value="1"/>
</dbReference>
<dbReference type="GO" id="GO:0043565">
    <property type="term" value="F:sequence-specific DNA binding"/>
    <property type="evidence" value="ECO:0007669"/>
    <property type="project" value="InterPro"/>
</dbReference>
<evidence type="ECO:0000313" key="5">
    <source>
        <dbReference type="Proteomes" id="UP000292939"/>
    </source>
</evidence>
<evidence type="ECO:0000256" key="1">
    <source>
        <dbReference type="ARBA" id="ARBA00023015"/>
    </source>
</evidence>
<feature type="domain" description="HTH araC/xylS-type" evidence="3">
    <location>
        <begin position="267"/>
        <end position="365"/>
    </location>
</feature>
<dbReference type="InterPro" id="IPR018060">
    <property type="entry name" value="HTH_AraC"/>
</dbReference>
<dbReference type="KEGG" id="hgr:DW355_10760"/>
<name>A0A4P6UKQ2_9BURK</name>
<dbReference type="InterPro" id="IPR009057">
    <property type="entry name" value="Homeodomain-like_sf"/>
</dbReference>
<dbReference type="AlphaFoldDB" id="A0A4P6UKQ2"/>
<evidence type="ECO:0000256" key="2">
    <source>
        <dbReference type="ARBA" id="ARBA00023163"/>
    </source>
</evidence>
<evidence type="ECO:0000259" key="3">
    <source>
        <dbReference type="PROSITE" id="PS01124"/>
    </source>
</evidence>
<evidence type="ECO:0000313" key="4">
    <source>
        <dbReference type="EMBL" id="QBK05176.1"/>
    </source>
</evidence>
<dbReference type="PANTHER" id="PTHR43130:SF11">
    <property type="entry name" value="TRANSCRIPTIONAL REGULATORY PROTEIN"/>
    <property type="match status" value="1"/>
</dbReference>
<keyword evidence="2" id="KW-0804">Transcription</keyword>
<dbReference type="SUPFAM" id="SSF46689">
    <property type="entry name" value="Homeodomain-like"/>
    <property type="match status" value="2"/>
</dbReference>
<keyword evidence="1" id="KW-0805">Transcription regulation</keyword>
<dbReference type="GO" id="GO:0003700">
    <property type="term" value="F:DNA-binding transcription factor activity"/>
    <property type="evidence" value="ECO:0007669"/>
    <property type="project" value="InterPro"/>
</dbReference>
<dbReference type="Gene3D" id="3.40.50.880">
    <property type="match status" value="1"/>
</dbReference>
<dbReference type="Pfam" id="PF12833">
    <property type="entry name" value="HTH_18"/>
    <property type="match status" value="1"/>
</dbReference>
<protein>
    <submittedName>
        <fullName evidence="4">Helix-turn-helix domain-containing protein</fullName>
    </submittedName>
</protein>
<dbReference type="PROSITE" id="PS01124">
    <property type="entry name" value="HTH_ARAC_FAMILY_2"/>
    <property type="match status" value="1"/>
</dbReference>
<reference evidence="4 5" key="1">
    <citation type="submission" date="2018-07" db="EMBL/GenBank/DDBJ databases">
        <title>Exploring interactions and the metabolic potential of the ultra-small soil bacteria Hylemonella gracilis.</title>
        <authorList>
            <person name="Tyc O."/>
            <person name="Kulkarni P."/>
            <person name="Gawehns F."/>
            <person name="Hundscheid M."/>
            <person name="Zweers H."/>
            <person name="Garbeva P."/>
        </authorList>
    </citation>
    <scope>NUCLEOTIDE SEQUENCE [LARGE SCALE GENOMIC DNA]</scope>
    <source>
        <strain evidence="4 5">NS1</strain>
    </source>
</reference>
<dbReference type="Gene3D" id="1.10.10.60">
    <property type="entry name" value="Homeodomain-like"/>
    <property type="match status" value="1"/>
</dbReference>
<dbReference type="InterPro" id="IPR052158">
    <property type="entry name" value="INH-QAR"/>
</dbReference>
<gene>
    <name evidence="4" type="ORF">DW355_10760</name>
</gene>
<sequence length="388" mass="42180">MAEPREAEMHRTGCSACQLGDPSGNIDTMNADNAKTEGAPPLKVALVLTPQCVLSGVLGVMDMLSTANYVARKFPGVDVRFQPMLVSADGMPVETMNGVSMPAQSNLPDPHAVAIAFLPSGPPANFGATRMQQSLLGQQKLIAWLRAVHEAGGLLASCCTGSFLLAATGLLDGRLATTHWRGEEAFRTLFPRVELRIDSLLVEGERLLCGGGAQSFSSTVLRLISQMQGEAVAAQTARLMLADGHTSGQNAYRLWVPRRDHGDEAIALGQQWLETHYREAFDLDGLAAQLRLTPRTLMRRFRQATGLTPLQYQQSLRIEAAKAQLEASRESVSQIVWQTGYEDASSFQRLFKRETGLTMAEYRQRFGQRRWRAEGGGLVGAGTHTGLA</sequence>
<dbReference type="OrthoDB" id="8543772at2"/>
<dbReference type="SMART" id="SM00342">
    <property type="entry name" value="HTH_ARAC"/>
    <property type="match status" value="1"/>
</dbReference>
<dbReference type="PANTHER" id="PTHR43130">
    <property type="entry name" value="ARAC-FAMILY TRANSCRIPTIONAL REGULATOR"/>
    <property type="match status" value="1"/>
</dbReference>
<dbReference type="InterPro" id="IPR029062">
    <property type="entry name" value="Class_I_gatase-like"/>
</dbReference>